<dbReference type="Proteomes" id="UP000029833">
    <property type="component" value="Unassembled WGS sequence"/>
</dbReference>
<evidence type="ECO:0000259" key="3">
    <source>
        <dbReference type="PROSITE" id="PS01124"/>
    </source>
</evidence>
<dbReference type="InterPro" id="IPR009057">
    <property type="entry name" value="Homeodomain-like_sf"/>
</dbReference>
<organism evidence="4 5">
    <name type="scientific">Cellulomonas cellasea DSM 20118</name>
    <dbReference type="NCBI Taxonomy" id="1408250"/>
    <lineage>
        <taxon>Bacteria</taxon>
        <taxon>Bacillati</taxon>
        <taxon>Actinomycetota</taxon>
        <taxon>Actinomycetes</taxon>
        <taxon>Micrococcales</taxon>
        <taxon>Cellulomonadaceae</taxon>
        <taxon>Cellulomonas</taxon>
    </lineage>
</organism>
<dbReference type="PROSITE" id="PS01124">
    <property type="entry name" value="HTH_ARAC_FAMILY_2"/>
    <property type="match status" value="1"/>
</dbReference>
<reference evidence="4 5" key="1">
    <citation type="submission" date="2013-10" db="EMBL/GenBank/DDBJ databases">
        <authorList>
            <person name="Wang G."/>
            <person name="Zhuang W."/>
        </authorList>
    </citation>
    <scope>NUCLEOTIDE SEQUENCE [LARGE SCALE GENOMIC DNA]</scope>
    <source>
        <strain evidence="4 5">DSM 20118</strain>
    </source>
</reference>
<sequence>MALDELRTLITRHARAGVTSTPDGVHVALVEHPGEPEAATTGTVLAVVVQGAKRLALGDRVHDYRAGQYLVASLDLPVTGQFTEASPERPALGVGLTLRPSVVAELVLHPAARDLVAAGRGRAVPPGVAVSTAPPALLDAVLRLVRLLDRPRDLAVLGPMVEREILWLLLTGDQGATVRQLGLADSSHQHVGHAVRWLREHYAETVRVEDLAQLARMSPSAFHRAFRAVTAMSPIQFQKQIRLQAARVRLAVDPRDVAGAARAVGYESASQFSREYHRQFGAPPGSDAQRLRAAAAVEVTA</sequence>
<keyword evidence="1" id="KW-0805">Transcription regulation</keyword>
<protein>
    <submittedName>
        <fullName evidence="4">AraC family transcriptional regulator</fullName>
    </submittedName>
</protein>
<comment type="caution">
    <text evidence="4">The sequence shown here is derived from an EMBL/GenBank/DDBJ whole genome shotgun (WGS) entry which is preliminary data.</text>
</comment>
<dbReference type="InterPro" id="IPR018060">
    <property type="entry name" value="HTH_AraC"/>
</dbReference>
<dbReference type="PANTHER" id="PTHR43436:SF1">
    <property type="entry name" value="TRANSCRIPTIONAL REGULATORY PROTEIN"/>
    <property type="match status" value="1"/>
</dbReference>
<dbReference type="Pfam" id="PF06719">
    <property type="entry name" value="AraC_N"/>
    <property type="match status" value="1"/>
</dbReference>
<dbReference type="EMBL" id="AXNT01000117">
    <property type="protein sequence ID" value="KGM01286.1"/>
    <property type="molecule type" value="Genomic_DNA"/>
</dbReference>
<dbReference type="Gene3D" id="1.10.10.60">
    <property type="entry name" value="Homeodomain-like"/>
    <property type="match status" value="1"/>
</dbReference>
<keyword evidence="2" id="KW-0804">Transcription</keyword>
<dbReference type="STRING" id="1408250.Q760_02640"/>
<gene>
    <name evidence="4" type="ORF">Q760_02640</name>
</gene>
<proteinExistence type="predicted"/>
<evidence type="ECO:0000256" key="1">
    <source>
        <dbReference type="ARBA" id="ARBA00023015"/>
    </source>
</evidence>
<dbReference type="GO" id="GO:0003700">
    <property type="term" value="F:DNA-binding transcription factor activity"/>
    <property type="evidence" value="ECO:0007669"/>
    <property type="project" value="InterPro"/>
</dbReference>
<dbReference type="Pfam" id="PF12833">
    <property type="entry name" value="HTH_18"/>
    <property type="match status" value="1"/>
</dbReference>
<dbReference type="SUPFAM" id="SSF46689">
    <property type="entry name" value="Homeodomain-like"/>
    <property type="match status" value="2"/>
</dbReference>
<accession>A0A0A0B7R6</accession>
<evidence type="ECO:0000313" key="5">
    <source>
        <dbReference type="Proteomes" id="UP000029833"/>
    </source>
</evidence>
<dbReference type="GO" id="GO:0043565">
    <property type="term" value="F:sequence-specific DNA binding"/>
    <property type="evidence" value="ECO:0007669"/>
    <property type="project" value="InterPro"/>
</dbReference>
<evidence type="ECO:0000313" key="4">
    <source>
        <dbReference type="EMBL" id="KGM01286.1"/>
    </source>
</evidence>
<keyword evidence="5" id="KW-1185">Reference proteome</keyword>
<dbReference type="AlphaFoldDB" id="A0A0A0B7R6"/>
<name>A0A0A0B7R6_9CELL</name>
<evidence type="ECO:0000256" key="2">
    <source>
        <dbReference type="ARBA" id="ARBA00023163"/>
    </source>
</evidence>
<dbReference type="PANTHER" id="PTHR43436">
    <property type="entry name" value="ARAC-FAMILY TRANSCRIPTIONAL REGULATOR"/>
    <property type="match status" value="1"/>
</dbReference>
<dbReference type="SMART" id="SM00342">
    <property type="entry name" value="HTH_ARAC"/>
    <property type="match status" value="1"/>
</dbReference>
<dbReference type="OrthoDB" id="241790at2"/>
<dbReference type="RefSeq" id="WP_034632933.1">
    <property type="nucleotide sequence ID" value="NZ_AXNT01000117.1"/>
</dbReference>
<dbReference type="InterPro" id="IPR009594">
    <property type="entry name" value="Tscrpt_reg_HTH_AraC_N"/>
</dbReference>
<feature type="domain" description="HTH araC/xylS-type" evidence="3">
    <location>
        <begin position="192"/>
        <end position="290"/>
    </location>
</feature>